<proteinExistence type="predicted"/>
<feature type="region of interest" description="Disordered" evidence="1">
    <location>
        <begin position="1"/>
        <end position="22"/>
    </location>
</feature>
<protein>
    <submittedName>
        <fullName evidence="2">Uncharacterized protein</fullName>
    </submittedName>
</protein>
<accession>A0A7R8W5Z2</accession>
<feature type="compositionally biased region" description="Pro residues" evidence="1">
    <location>
        <begin position="50"/>
        <end position="68"/>
    </location>
</feature>
<evidence type="ECO:0000313" key="2">
    <source>
        <dbReference type="EMBL" id="CAD7222823.1"/>
    </source>
</evidence>
<sequence length="117" mass="12600">MDRVVSPARYLSGSEESRPPFEAVPNQMAQMHRGAIYATKLGLPTGPGSPFFPSPYGPSPGGDHPPPAHLGLPPYHPLDPKSSLVRTRITCNEVVSVPTGSVLHRRTLTTGFFDSPR</sequence>
<organism evidence="2">
    <name type="scientific">Cyprideis torosa</name>
    <dbReference type="NCBI Taxonomy" id="163714"/>
    <lineage>
        <taxon>Eukaryota</taxon>
        <taxon>Metazoa</taxon>
        <taxon>Ecdysozoa</taxon>
        <taxon>Arthropoda</taxon>
        <taxon>Crustacea</taxon>
        <taxon>Oligostraca</taxon>
        <taxon>Ostracoda</taxon>
        <taxon>Podocopa</taxon>
        <taxon>Podocopida</taxon>
        <taxon>Cytherocopina</taxon>
        <taxon>Cytheroidea</taxon>
        <taxon>Cytherideidae</taxon>
        <taxon>Cyprideis</taxon>
    </lineage>
</organism>
<gene>
    <name evidence="2" type="ORF">CTOB1V02_LOCUS820</name>
</gene>
<feature type="region of interest" description="Disordered" evidence="1">
    <location>
        <begin position="48"/>
        <end position="79"/>
    </location>
</feature>
<dbReference type="EMBL" id="OB660108">
    <property type="protein sequence ID" value="CAD7222823.1"/>
    <property type="molecule type" value="Genomic_DNA"/>
</dbReference>
<reference evidence="2" key="1">
    <citation type="submission" date="2020-11" db="EMBL/GenBank/DDBJ databases">
        <authorList>
            <person name="Tran Van P."/>
        </authorList>
    </citation>
    <scope>NUCLEOTIDE SEQUENCE</scope>
</reference>
<dbReference type="AlphaFoldDB" id="A0A7R8W5Z2"/>
<name>A0A7R8W5Z2_9CRUS</name>
<evidence type="ECO:0000256" key="1">
    <source>
        <dbReference type="SAM" id="MobiDB-lite"/>
    </source>
</evidence>